<dbReference type="Gene3D" id="3.40.50.300">
    <property type="entry name" value="P-loop containing nucleotide triphosphate hydrolases"/>
    <property type="match status" value="1"/>
</dbReference>
<evidence type="ECO:0000313" key="5">
    <source>
        <dbReference type="Proteomes" id="UP001224890"/>
    </source>
</evidence>
<feature type="non-terminal residue" evidence="4">
    <location>
        <position position="1"/>
    </location>
</feature>
<dbReference type="GeneID" id="85452274"/>
<feature type="domain" description="Nephrocystin 3-like N-terminal" evidence="3">
    <location>
        <begin position="54"/>
        <end position="216"/>
    </location>
</feature>
<evidence type="ECO:0000313" key="4">
    <source>
        <dbReference type="EMBL" id="KAK1701441.1"/>
    </source>
</evidence>
<feature type="non-terminal residue" evidence="4">
    <location>
        <position position="502"/>
    </location>
</feature>
<keyword evidence="5" id="KW-1185">Reference proteome</keyword>
<dbReference type="AlphaFoldDB" id="A0AAJ0B004"/>
<dbReference type="Pfam" id="PF22939">
    <property type="entry name" value="WHD_GPIID"/>
    <property type="match status" value="1"/>
</dbReference>
<keyword evidence="1" id="KW-0677">Repeat</keyword>
<gene>
    <name evidence="4" type="ORF">BDP55DRAFT_517253</name>
</gene>
<dbReference type="PANTHER" id="PTHR10039">
    <property type="entry name" value="AMELOGENIN"/>
    <property type="match status" value="1"/>
</dbReference>
<name>A0AAJ0B004_9PEZI</name>
<dbReference type="Proteomes" id="UP001224890">
    <property type="component" value="Unassembled WGS sequence"/>
</dbReference>
<evidence type="ECO:0000256" key="1">
    <source>
        <dbReference type="ARBA" id="ARBA00022737"/>
    </source>
</evidence>
<proteinExistence type="predicted"/>
<organism evidence="4 5">
    <name type="scientific">Colletotrichum godetiae</name>
    <dbReference type="NCBI Taxonomy" id="1209918"/>
    <lineage>
        <taxon>Eukaryota</taxon>
        <taxon>Fungi</taxon>
        <taxon>Dikarya</taxon>
        <taxon>Ascomycota</taxon>
        <taxon>Pezizomycotina</taxon>
        <taxon>Sordariomycetes</taxon>
        <taxon>Hypocreomycetidae</taxon>
        <taxon>Glomerellales</taxon>
        <taxon>Glomerellaceae</taxon>
        <taxon>Colletotrichum</taxon>
        <taxon>Colletotrichum acutatum species complex</taxon>
    </lineage>
</organism>
<evidence type="ECO:0000259" key="3">
    <source>
        <dbReference type="Pfam" id="PF24883"/>
    </source>
</evidence>
<dbReference type="Pfam" id="PF24883">
    <property type="entry name" value="NPHP3_N"/>
    <property type="match status" value="1"/>
</dbReference>
<dbReference type="InterPro" id="IPR056884">
    <property type="entry name" value="NPHP3-like_N"/>
</dbReference>
<evidence type="ECO:0000259" key="2">
    <source>
        <dbReference type="Pfam" id="PF22939"/>
    </source>
</evidence>
<accession>A0AAJ0B004</accession>
<reference evidence="4" key="1">
    <citation type="submission" date="2021-06" db="EMBL/GenBank/DDBJ databases">
        <title>Comparative genomics, transcriptomics and evolutionary studies reveal genomic signatures of adaptation to plant cell wall in hemibiotrophic fungi.</title>
        <authorList>
            <consortium name="DOE Joint Genome Institute"/>
            <person name="Baroncelli R."/>
            <person name="Diaz J.F."/>
            <person name="Benocci T."/>
            <person name="Peng M."/>
            <person name="Battaglia E."/>
            <person name="Haridas S."/>
            <person name="Andreopoulos W."/>
            <person name="Labutti K."/>
            <person name="Pangilinan J."/>
            <person name="Floch G.L."/>
            <person name="Makela M.R."/>
            <person name="Henrissat B."/>
            <person name="Grigoriev I.V."/>
            <person name="Crouch J.A."/>
            <person name="De Vries R.P."/>
            <person name="Sukno S.A."/>
            <person name="Thon M.R."/>
        </authorList>
    </citation>
    <scope>NUCLEOTIDE SEQUENCE</scope>
    <source>
        <strain evidence="4">CBS 193.32</strain>
    </source>
</reference>
<dbReference type="PANTHER" id="PTHR10039:SF15">
    <property type="entry name" value="NACHT DOMAIN-CONTAINING PROTEIN"/>
    <property type="match status" value="1"/>
</dbReference>
<feature type="domain" description="GPI inositol-deacylase winged helix" evidence="2">
    <location>
        <begin position="335"/>
        <end position="408"/>
    </location>
</feature>
<dbReference type="RefSeq" id="XP_060437196.1">
    <property type="nucleotide sequence ID" value="XM_060567748.1"/>
</dbReference>
<dbReference type="EMBL" id="JAHMHR010000001">
    <property type="protein sequence ID" value="KAK1701441.1"/>
    <property type="molecule type" value="Genomic_DNA"/>
</dbReference>
<dbReference type="InterPro" id="IPR054471">
    <property type="entry name" value="GPIID_WHD"/>
</dbReference>
<dbReference type="SUPFAM" id="SSF52540">
    <property type="entry name" value="P-loop containing nucleoside triphosphate hydrolases"/>
    <property type="match status" value="1"/>
</dbReference>
<evidence type="ECO:0008006" key="6">
    <source>
        <dbReference type="Google" id="ProtNLM"/>
    </source>
</evidence>
<protein>
    <recommendedName>
        <fullName evidence="6">NACHT domain-containing protein</fullName>
    </recommendedName>
</protein>
<dbReference type="InterPro" id="IPR027417">
    <property type="entry name" value="P-loop_NTPase"/>
</dbReference>
<sequence>LMKVHSRAIQGTKQAVAWLHREQVSKHQHEILEWLTPSNYSSQQRDYFSARHPGTTSWLLESREFEWISNKGQTLLCRGMPGAGKTIMTSVVIDYLIHQFREQPSIGIAYIYCNFKEAEHQTCHDLLSSLTKQLAQSRSPFPQSLEALYNTHQRHKTLRSNQETIDLLQTIASCYERVFIVIDALDECDENARQAFLPEIFRLQQRFQVNIFATTRNIPEIIQAVEFEKSVPIEIRATEGDVLRYVSGRMTRMQSFVRSNLDIQQEIRDSIAKKVNGMFLLARLLIDAWSKKLNPKELKKAVGIFGSTKEDGNIYSAVYDEAMSRIRSQPSEHIELALNVLSWITGAKRPLKVAELQHALAIEEGELELDQDNISPVETIVSVCAGLITVSEQSGEVRLVHQTTQEYFEGKRYLLFPDIDTRLATACTSYLLIENILHVPKELASCSSAQQGKKINIQDSAPFFSYAANYWGQHARESSIIPTKVVEFLLNQAMRERSLSVL</sequence>
<comment type="caution">
    <text evidence="4">The sequence shown here is derived from an EMBL/GenBank/DDBJ whole genome shotgun (WGS) entry which is preliminary data.</text>
</comment>